<evidence type="ECO:0008006" key="3">
    <source>
        <dbReference type="Google" id="ProtNLM"/>
    </source>
</evidence>
<sequence length="135" mass="15171">MEEQIFLHGIALKNYKGIGAETAFIAPFRRFNFFIGQNNAGKSCVLNFITHELDSIFENEESRHQQSLKRLDIHLGANASEVNLAIGIPAIHYSQAIEAVDNLRKDEKQDLSEIINFIKNMKPSGSQIISPAFLL</sequence>
<gene>
    <name evidence="1" type="ORF">HX845_05090</name>
</gene>
<dbReference type="EMBL" id="JACAQE010000001">
    <property type="protein sequence ID" value="NWC13013.1"/>
    <property type="molecule type" value="Genomic_DNA"/>
</dbReference>
<evidence type="ECO:0000313" key="1">
    <source>
        <dbReference type="EMBL" id="NWC13013.1"/>
    </source>
</evidence>
<dbReference type="SUPFAM" id="SSF52540">
    <property type="entry name" value="P-loop containing nucleoside triphosphate hydrolases"/>
    <property type="match status" value="1"/>
</dbReference>
<dbReference type="Gene3D" id="3.40.50.300">
    <property type="entry name" value="P-loop containing nucleotide triphosphate hydrolases"/>
    <property type="match status" value="1"/>
</dbReference>
<evidence type="ECO:0000313" key="2">
    <source>
        <dbReference type="Proteomes" id="UP000517547"/>
    </source>
</evidence>
<dbReference type="InterPro" id="IPR027417">
    <property type="entry name" value="P-loop_NTPase"/>
</dbReference>
<dbReference type="Proteomes" id="UP000517547">
    <property type="component" value="Unassembled WGS sequence"/>
</dbReference>
<reference evidence="1 2" key="1">
    <citation type="submission" date="2020-04" db="EMBL/GenBank/DDBJ databases">
        <title>Molecular characterization of pseudomonads from Agaricus bisporus reveal novel blotch 2 pathogens in Western Europe.</title>
        <authorList>
            <person name="Taparia T."/>
            <person name="Krijger M."/>
            <person name="Haynes E."/>
            <person name="Elpinstone J.G."/>
            <person name="Noble R."/>
            <person name="Van Der Wolf J."/>
        </authorList>
    </citation>
    <scope>NUCLEOTIDE SEQUENCE [LARGE SCALE GENOMIC DNA]</scope>
    <source>
        <strain evidence="1 2">IPO3738</strain>
    </source>
</reference>
<organism evidence="1 2">
    <name type="scientific">Pseudomonas gingeri</name>
    <dbReference type="NCBI Taxonomy" id="117681"/>
    <lineage>
        <taxon>Bacteria</taxon>
        <taxon>Pseudomonadati</taxon>
        <taxon>Pseudomonadota</taxon>
        <taxon>Gammaproteobacteria</taxon>
        <taxon>Pseudomonadales</taxon>
        <taxon>Pseudomonadaceae</taxon>
        <taxon>Pseudomonas</taxon>
    </lineage>
</organism>
<dbReference type="AlphaFoldDB" id="A0A7Y7XX68"/>
<dbReference type="RefSeq" id="WP_146049252.1">
    <property type="nucleotide sequence ID" value="NZ_JACAQE010000001.1"/>
</dbReference>
<comment type="caution">
    <text evidence="1">The sequence shown here is derived from an EMBL/GenBank/DDBJ whole genome shotgun (WGS) entry which is preliminary data.</text>
</comment>
<protein>
    <recommendedName>
        <fullName evidence="3">AAA domain-containing protein</fullName>
    </recommendedName>
</protein>
<accession>A0A7Y7XX68</accession>
<name>A0A7Y7XX68_9PSED</name>
<proteinExistence type="predicted"/>